<dbReference type="GO" id="GO:0003723">
    <property type="term" value="F:RNA binding"/>
    <property type="evidence" value="ECO:0007669"/>
    <property type="project" value="UniProtKB-UniRule"/>
</dbReference>
<dbReference type="InterPro" id="IPR035979">
    <property type="entry name" value="RBD_domain_sf"/>
</dbReference>
<organism evidence="6 7">
    <name type="scientific">Adineta steineri</name>
    <dbReference type="NCBI Taxonomy" id="433720"/>
    <lineage>
        <taxon>Eukaryota</taxon>
        <taxon>Metazoa</taxon>
        <taxon>Spiralia</taxon>
        <taxon>Gnathifera</taxon>
        <taxon>Rotifera</taxon>
        <taxon>Eurotatoria</taxon>
        <taxon>Bdelloidea</taxon>
        <taxon>Adinetida</taxon>
        <taxon>Adinetidae</taxon>
        <taxon>Adineta</taxon>
    </lineage>
</organism>
<dbReference type="AlphaFoldDB" id="A0A820DVG7"/>
<proteinExistence type="predicted"/>
<dbReference type="EMBL" id="CAJOAY010011442">
    <property type="protein sequence ID" value="CAF4237400.1"/>
    <property type="molecule type" value="Genomic_DNA"/>
</dbReference>
<dbReference type="Proteomes" id="UP000663844">
    <property type="component" value="Unassembled WGS sequence"/>
</dbReference>
<dbReference type="EMBL" id="CAJOAZ010008804">
    <property type="protein sequence ID" value="CAF4191619.1"/>
    <property type="molecule type" value="Genomic_DNA"/>
</dbReference>
<dbReference type="Proteomes" id="UP000663881">
    <property type="component" value="Unassembled WGS sequence"/>
</dbReference>
<dbReference type="Gene3D" id="3.30.70.330">
    <property type="match status" value="1"/>
</dbReference>
<dbReference type="PROSITE" id="PS50102">
    <property type="entry name" value="RRM"/>
    <property type="match status" value="1"/>
</dbReference>
<evidence type="ECO:0000313" key="6">
    <source>
        <dbReference type="EMBL" id="CAF4237400.1"/>
    </source>
</evidence>
<feature type="domain" description="RRM" evidence="3">
    <location>
        <begin position="122"/>
        <end position="200"/>
    </location>
</feature>
<evidence type="ECO:0000313" key="5">
    <source>
        <dbReference type="EMBL" id="CAF4211215.1"/>
    </source>
</evidence>
<feature type="region of interest" description="Disordered" evidence="2">
    <location>
        <begin position="1"/>
        <end position="36"/>
    </location>
</feature>
<dbReference type="SMART" id="SM00360">
    <property type="entry name" value="RRM"/>
    <property type="match status" value="1"/>
</dbReference>
<dbReference type="InterPro" id="IPR012677">
    <property type="entry name" value="Nucleotide-bd_a/b_plait_sf"/>
</dbReference>
<evidence type="ECO:0000256" key="2">
    <source>
        <dbReference type="SAM" id="MobiDB-lite"/>
    </source>
</evidence>
<evidence type="ECO:0000256" key="1">
    <source>
        <dbReference type="PROSITE-ProRule" id="PRU00176"/>
    </source>
</evidence>
<dbReference type="CDD" id="cd00590">
    <property type="entry name" value="RRM_SF"/>
    <property type="match status" value="1"/>
</dbReference>
<comment type="caution">
    <text evidence="6">The sequence shown here is derived from an EMBL/GenBank/DDBJ whole genome shotgun (WGS) entry which is preliminary data.</text>
</comment>
<dbReference type="InterPro" id="IPR000504">
    <property type="entry name" value="RRM_dom"/>
</dbReference>
<name>A0A820DVG7_9BILA</name>
<reference evidence="6" key="1">
    <citation type="submission" date="2021-02" db="EMBL/GenBank/DDBJ databases">
        <authorList>
            <person name="Nowell W R."/>
        </authorList>
    </citation>
    <scope>NUCLEOTIDE SEQUENCE</scope>
</reference>
<accession>A0A820DVG7</accession>
<feature type="compositionally biased region" description="Basic and acidic residues" evidence="2">
    <location>
        <begin position="1"/>
        <end position="18"/>
    </location>
</feature>
<evidence type="ECO:0000259" key="3">
    <source>
        <dbReference type="PROSITE" id="PS50102"/>
    </source>
</evidence>
<gene>
    <name evidence="5" type="ORF">KXQ929_LOCUS40662</name>
    <name evidence="6" type="ORF">OKA104_LOCUS42896</name>
    <name evidence="4" type="ORF">OXD698_LOCUS40319</name>
</gene>
<dbReference type="SUPFAM" id="SSF54928">
    <property type="entry name" value="RNA-binding domain, RBD"/>
    <property type="match status" value="1"/>
</dbReference>
<feature type="compositionally biased region" description="Polar residues" evidence="2">
    <location>
        <begin position="24"/>
        <end position="36"/>
    </location>
</feature>
<dbReference type="EMBL" id="CAJOBB010008583">
    <property type="protein sequence ID" value="CAF4211215.1"/>
    <property type="molecule type" value="Genomic_DNA"/>
</dbReference>
<protein>
    <recommendedName>
        <fullName evidence="3">RRM domain-containing protein</fullName>
    </recommendedName>
</protein>
<keyword evidence="1" id="KW-0694">RNA-binding</keyword>
<evidence type="ECO:0000313" key="4">
    <source>
        <dbReference type="EMBL" id="CAF4191619.1"/>
    </source>
</evidence>
<dbReference type="Proteomes" id="UP000663868">
    <property type="component" value="Unassembled WGS sequence"/>
</dbReference>
<sequence>MATSVREEKHQTKNFQKDDDFDIHQQSTDNYSSCSTTCEDEQTTLDDMEDKSWFSSNIQSLDDLGLPADNSQSSAIADIDSDSSQSSSPTISKIIFVSHLPITLKCCHLRTFFPGCPSCVFCDLHIGRIPGSTTTDELWKLFPEAASIEYKQGKSTHDRIKLGYAFVHFVDMQLAAEVMQFAGQYRIHNEPLLISYKRLK</sequence>
<evidence type="ECO:0000313" key="7">
    <source>
        <dbReference type="Proteomes" id="UP000663881"/>
    </source>
</evidence>